<comment type="caution">
    <text evidence="1">The sequence shown here is derived from an EMBL/GenBank/DDBJ whole genome shotgun (WGS) entry which is preliminary data.</text>
</comment>
<dbReference type="EMBL" id="VSRR010001278">
    <property type="protein sequence ID" value="MPC24005.1"/>
    <property type="molecule type" value="Genomic_DNA"/>
</dbReference>
<proteinExistence type="predicted"/>
<keyword evidence="2" id="KW-1185">Reference proteome</keyword>
<organism evidence="1 2">
    <name type="scientific">Portunus trituberculatus</name>
    <name type="common">Swimming crab</name>
    <name type="synonym">Neptunus trituberculatus</name>
    <dbReference type="NCBI Taxonomy" id="210409"/>
    <lineage>
        <taxon>Eukaryota</taxon>
        <taxon>Metazoa</taxon>
        <taxon>Ecdysozoa</taxon>
        <taxon>Arthropoda</taxon>
        <taxon>Crustacea</taxon>
        <taxon>Multicrustacea</taxon>
        <taxon>Malacostraca</taxon>
        <taxon>Eumalacostraca</taxon>
        <taxon>Eucarida</taxon>
        <taxon>Decapoda</taxon>
        <taxon>Pleocyemata</taxon>
        <taxon>Brachyura</taxon>
        <taxon>Eubrachyura</taxon>
        <taxon>Portunoidea</taxon>
        <taxon>Portunidae</taxon>
        <taxon>Portuninae</taxon>
        <taxon>Portunus</taxon>
    </lineage>
</organism>
<dbReference type="AlphaFoldDB" id="A0A5B7DRZ3"/>
<evidence type="ECO:0000313" key="1">
    <source>
        <dbReference type="EMBL" id="MPC24005.1"/>
    </source>
</evidence>
<reference evidence="1 2" key="1">
    <citation type="submission" date="2019-05" db="EMBL/GenBank/DDBJ databases">
        <title>Another draft genome of Portunus trituberculatus and its Hox gene families provides insights of decapod evolution.</title>
        <authorList>
            <person name="Jeong J.-H."/>
            <person name="Song I."/>
            <person name="Kim S."/>
            <person name="Choi T."/>
            <person name="Kim D."/>
            <person name="Ryu S."/>
            <person name="Kim W."/>
        </authorList>
    </citation>
    <scope>NUCLEOTIDE SEQUENCE [LARGE SCALE GENOMIC DNA]</scope>
    <source>
        <tissue evidence="1">Muscle</tissue>
    </source>
</reference>
<sequence length="103" mass="10746">MAVAELELMVGKMQPVSSEGLPACLWDHGTASVAKRSGLPLEGLKTVRAGGPDDNCGSASWRSSVDAPTQLCPVRRPVMPVIINVLLSLVIPSDSLSRGGHSL</sequence>
<evidence type="ECO:0000313" key="2">
    <source>
        <dbReference type="Proteomes" id="UP000324222"/>
    </source>
</evidence>
<protein>
    <submittedName>
        <fullName evidence="1">Uncharacterized protein</fullName>
    </submittedName>
</protein>
<dbReference type="Proteomes" id="UP000324222">
    <property type="component" value="Unassembled WGS sequence"/>
</dbReference>
<gene>
    <name evidence="1" type="ORF">E2C01_017075</name>
</gene>
<accession>A0A5B7DRZ3</accession>
<name>A0A5B7DRZ3_PORTR</name>